<evidence type="ECO:0000256" key="1">
    <source>
        <dbReference type="SAM" id="MobiDB-lite"/>
    </source>
</evidence>
<evidence type="ECO:0000313" key="2">
    <source>
        <dbReference type="EMBL" id="KAF2754853.1"/>
    </source>
</evidence>
<dbReference type="AlphaFoldDB" id="A0A6A6VXA1"/>
<dbReference type="RefSeq" id="XP_033597304.1">
    <property type="nucleotide sequence ID" value="XM_033744636.1"/>
</dbReference>
<proteinExistence type="predicted"/>
<reference evidence="2" key="1">
    <citation type="journal article" date="2020" name="Stud. Mycol.">
        <title>101 Dothideomycetes genomes: a test case for predicting lifestyles and emergence of pathogens.</title>
        <authorList>
            <person name="Haridas S."/>
            <person name="Albert R."/>
            <person name="Binder M."/>
            <person name="Bloem J."/>
            <person name="Labutti K."/>
            <person name="Salamov A."/>
            <person name="Andreopoulos B."/>
            <person name="Baker S."/>
            <person name="Barry K."/>
            <person name="Bills G."/>
            <person name="Bluhm B."/>
            <person name="Cannon C."/>
            <person name="Castanera R."/>
            <person name="Culley D."/>
            <person name="Daum C."/>
            <person name="Ezra D."/>
            <person name="Gonzalez J."/>
            <person name="Henrissat B."/>
            <person name="Kuo A."/>
            <person name="Liang C."/>
            <person name="Lipzen A."/>
            <person name="Lutzoni F."/>
            <person name="Magnuson J."/>
            <person name="Mondo S."/>
            <person name="Nolan M."/>
            <person name="Ohm R."/>
            <person name="Pangilinan J."/>
            <person name="Park H.-J."/>
            <person name="Ramirez L."/>
            <person name="Alfaro M."/>
            <person name="Sun H."/>
            <person name="Tritt A."/>
            <person name="Yoshinaga Y."/>
            <person name="Zwiers L.-H."/>
            <person name="Turgeon B."/>
            <person name="Goodwin S."/>
            <person name="Spatafora J."/>
            <person name="Crous P."/>
            <person name="Grigoriev I."/>
        </authorList>
    </citation>
    <scope>NUCLEOTIDE SEQUENCE</scope>
    <source>
        <strain evidence="2">CBS 121739</strain>
    </source>
</reference>
<feature type="compositionally biased region" description="Basic and acidic residues" evidence="1">
    <location>
        <begin position="23"/>
        <end position="33"/>
    </location>
</feature>
<dbReference type="EMBL" id="ML996579">
    <property type="protein sequence ID" value="KAF2754853.1"/>
    <property type="molecule type" value="Genomic_DNA"/>
</dbReference>
<name>A0A6A6VXA1_9PEZI</name>
<keyword evidence="3" id="KW-1185">Reference proteome</keyword>
<feature type="region of interest" description="Disordered" evidence="1">
    <location>
        <begin position="23"/>
        <end position="62"/>
    </location>
</feature>
<dbReference type="GeneID" id="54485690"/>
<protein>
    <submittedName>
        <fullName evidence="2">Uncharacterized protein</fullName>
    </submittedName>
</protein>
<feature type="compositionally biased region" description="Pro residues" evidence="1">
    <location>
        <begin position="48"/>
        <end position="58"/>
    </location>
</feature>
<sequence>MPLLPECLTAVYYEARLKSLPDDRSLLSAKDDPSFCSEPRQLSRHDPPPPPPQPPPSPTGLAFFESAEDIERVALPSWFC</sequence>
<evidence type="ECO:0000313" key="3">
    <source>
        <dbReference type="Proteomes" id="UP000799437"/>
    </source>
</evidence>
<gene>
    <name evidence="2" type="ORF">EJ05DRAFT_479265</name>
</gene>
<dbReference type="Proteomes" id="UP000799437">
    <property type="component" value="Unassembled WGS sequence"/>
</dbReference>
<organism evidence="2 3">
    <name type="scientific">Pseudovirgaria hyperparasitica</name>
    <dbReference type="NCBI Taxonomy" id="470096"/>
    <lineage>
        <taxon>Eukaryota</taxon>
        <taxon>Fungi</taxon>
        <taxon>Dikarya</taxon>
        <taxon>Ascomycota</taxon>
        <taxon>Pezizomycotina</taxon>
        <taxon>Dothideomycetes</taxon>
        <taxon>Dothideomycetes incertae sedis</taxon>
        <taxon>Acrospermales</taxon>
        <taxon>Acrospermaceae</taxon>
        <taxon>Pseudovirgaria</taxon>
    </lineage>
</organism>
<accession>A0A6A6VXA1</accession>